<feature type="compositionally biased region" description="Pro residues" evidence="3">
    <location>
        <begin position="115"/>
        <end position="131"/>
    </location>
</feature>
<comment type="caution">
    <text evidence="5">The sequence shown here is derived from an EMBL/GenBank/DDBJ whole genome shotgun (WGS) entry which is preliminary data.</text>
</comment>
<sequence length="655" mass="73332">MPPNIGQLYPAMGPQRSPQLGPARSQQQGPHEAPVNQGGDQHLLQAQQQASRSVQQLQPAPMGFQGPPVNQHGVGAPTQGLAQPTQNAPTHTHLPAHLQHLQNTPPPHNQASHPWAPPAPASHPLSSPPVTPQKVPHIQHSPTDSSGDASMTTPDRLPTTGQLLSTEQLSNQDSKPKKKRKKKAKAADLQEEEMENVAGGQDGKLEFPGTGSDASEQITGKEIVEGSLPPAEKKKREKKPKEKVGGKEPKEPKTPKTPKIPKTPKEAKEKKTKSSTPKAKTPKKSSSKKTDSEGGFNAAKKDSKRKREPSDGDDVEVKSPPSSPPEEEDDDGIQKRRSSRQVKRKRYTEDLEFRISEDDDSGDDSSAPKSPSSSSQLQDIHEAEGPVVEKIMGIRSAKKQLESGEEVEVEEFYVKFKGFSYLHCRWADLVELEKDKRIHQKVKRFKAKQQLNSFITEMDDEPFNPDYVEVDRVLDISESTDENGEMVTLYLVKWCSLPYEDSTWELKADIDQSKIEEYEHIAAHSPCTKRVDRPLAADWKKLESSRDYRNGNALREYQLEGLNWLTFNWYNSRNCILADEMGLGKTIQSITFLFEMYLKGIEGPFLVIAPLSTIPNWEREFRTWTELNVVVYHGSQASRKTIQAYECTTEIHRVK</sequence>
<dbReference type="PROSITE" id="PS50013">
    <property type="entry name" value="CHROMO_2"/>
    <property type="match status" value="2"/>
</dbReference>
<dbReference type="InterPro" id="IPR000953">
    <property type="entry name" value="Chromo/chromo_shadow_dom"/>
</dbReference>
<dbReference type="Pfam" id="PF00176">
    <property type="entry name" value="SNF2-rel_dom"/>
    <property type="match status" value="1"/>
</dbReference>
<feature type="compositionally biased region" description="Polar residues" evidence="3">
    <location>
        <begin position="140"/>
        <end position="173"/>
    </location>
</feature>
<feature type="domain" description="Chromo" evidence="4">
    <location>
        <begin position="386"/>
        <end position="457"/>
    </location>
</feature>
<dbReference type="EMBL" id="SWLE01000007">
    <property type="protein sequence ID" value="TNM98269.1"/>
    <property type="molecule type" value="Genomic_DNA"/>
</dbReference>
<protein>
    <recommendedName>
        <fullName evidence="4">Chromo domain-containing protein</fullName>
    </recommendedName>
</protein>
<feature type="compositionally biased region" description="Basic residues" evidence="3">
    <location>
        <begin position="335"/>
        <end position="346"/>
    </location>
</feature>
<reference evidence="5 6" key="1">
    <citation type="submission" date="2019-04" db="EMBL/GenBank/DDBJ databases">
        <title>The sequence and de novo assembly of Takifugu bimaculatus genome using PacBio and Hi-C technologies.</title>
        <authorList>
            <person name="Xu P."/>
            <person name="Liu B."/>
            <person name="Zhou Z."/>
        </authorList>
    </citation>
    <scope>NUCLEOTIDE SEQUENCE [LARGE SCALE GENOMIC DNA]</scope>
    <source>
        <strain evidence="5">TB-2018</strain>
        <tissue evidence="5">Muscle</tissue>
    </source>
</reference>
<feature type="domain" description="Chromo" evidence="4">
    <location>
        <begin position="468"/>
        <end position="510"/>
    </location>
</feature>
<feature type="compositionally biased region" description="Low complexity" evidence="3">
    <location>
        <begin position="364"/>
        <end position="375"/>
    </location>
</feature>
<dbReference type="InterPro" id="IPR038718">
    <property type="entry name" value="SNF2-like_sf"/>
</dbReference>
<evidence type="ECO:0000259" key="4">
    <source>
        <dbReference type="PROSITE" id="PS50013"/>
    </source>
</evidence>
<dbReference type="FunFam" id="2.40.50.40:FF:000001">
    <property type="entry name" value="chromodomain-helicase-DNA-binding protein 8 isoform X4"/>
    <property type="match status" value="1"/>
</dbReference>
<dbReference type="Gene3D" id="2.40.50.40">
    <property type="match status" value="2"/>
</dbReference>
<dbReference type="InterPro" id="IPR023780">
    <property type="entry name" value="Chromo_domain"/>
</dbReference>
<dbReference type="AlphaFoldDB" id="A0A4Z2C1H6"/>
<keyword evidence="6" id="KW-1185">Reference proteome</keyword>
<dbReference type="InterPro" id="IPR016197">
    <property type="entry name" value="Chromo-like_dom_sf"/>
</dbReference>
<dbReference type="InterPro" id="IPR000330">
    <property type="entry name" value="SNF2_N"/>
</dbReference>
<accession>A0A4Z2C1H6</accession>
<organism evidence="5 6">
    <name type="scientific">Takifugu bimaculatus</name>
    <dbReference type="NCBI Taxonomy" id="433685"/>
    <lineage>
        <taxon>Eukaryota</taxon>
        <taxon>Metazoa</taxon>
        <taxon>Chordata</taxon>
        <taxon>Craniata</taxon>
        <taxon>Vertebrata</taxon>
        <taxon>Euteleostomi</taxon>
        <taxon>Actinopterygii</taxon>
        <taxon>Neopterygii</taxon>
        <taxon>Teleostei</taxon>
        <taxon>Neoteleostei</taxon>
        <taxon>Acanthomorphata</taxon>
        <taxon>Eupercaria</taxon>
        <taxon>Tetraodontiformes</taxon>
        <taxon>Tetradontoidea</taxon>
        <taxon>Tetraodontidae</taxon>
        <taxon>Takifugu</taxon>
    </lineage>
</organism>
<comment type="subcellular location">
    <subcellularLocation>
        <location evidence="1">Nucleus</location>
    </subcellularLocation>
</comment>
<dbReference type="SMART" id="SM00298">
    <property type="entry name" value="CHROMO"/>
    <property type="match status" value="2"/>
</dbReference>
<dbReference type="SUPFAM" id="SSF52540">
    <property type="entry name" value="P-loop containing nucleoside triphosphate hydrolases"/>
    <property type="match status" value="1"/>
</dbReference>
<evidence type="ECO:0000313" key="5">
    <source>
        <dbReference type="EMBL" id="TNM98269.1"/>
    </source>
</evidence>
<feature type="compositionally biased region" description="Basic and acidic residues" evidence="3">
    <location>
        <begin position="347"/>
        <end position="356"/>
    </location>
</feature>
<dbReference type="Gene3D" id="3.40.50.10810">
    <property type="entry name" value="Tandem AAA-ATPase domain"/>
    <property type="match status" value="1"/>
</dbReference>
<dbReference type="SUPFAM" id="SSF54160">
    <property type="entry name" value="Chromo domain-like"/>
    <property type="match status" value="2"/>
</dbReference>
<feature type="region of interest" description="Disordered" evidence="3">
    <location>
        <begin position="1"/>
        <end position="380"/>
    </location>
</feature>
<dbReference type="InterPro" id="IPR027417">
    <property type="entry name" value="P-loop_NTPase"/>
</dbReference>
<name>A0A4Z2C1H6_9TELE</name>
<dbReference type="Pfam" id="PF00385">
    <property type="entry name" value="Chromo"/>
    <property type="match status" value="2"/>
</dbReference>
<comment type="catalytic activity">
    <reaction evidence="2">
        <text>ATP + H2O = ADP + phosphate + H(+)</text>
        <dbReference type="Rhea" id="RHEA:13065"/>
        <dbReference type="ChEBI" id="CHEBI:15377"/>
        <dbReference type="ChEBI" id="CHEBI:15378"/>
        <dbReference type="ChEBI" id="CHEBI:30616"/>
        <dbReference type="ChEBI" id="CHEBI:43474"/>
        <dbReference type="ChEBI" id="CHEBI:456216"/>
    </reaction>
</comment>
<dbReference type="CDD" id="cd18663">
    <property type="entry name" value="CD2_tandem_CHD5-9_like"/>
    <property type="match status" value="1"/>
</dbReference>
<dbReference type="InterPro" id="IPR051493">
    <property type="entry name" value="CHD"/>
</dbReference>
<feature type="compositionally biased region" description="Low complexity" evidence="3">
    <location>
        <begin position="37"/>
        <end position="58"/>
    </location>
</feature>
<gene>
    <name evidence="5" type="ORF">fugu_014515</name>
</gene>
<dbReference type="PANTHER" id="PTHR46850">
    <property type="entry name" value="CHROMODOMAIN-HELICASE-DNA-BINDING PROTEIN 9"/>
    <property type="match status" value="1"/>
</dbReference>
<dbReference type="Proteomes" id="UP000516260">
    <property type="component" value="Chromosome 15"/>
</dbReference>
<evidence type="ECO:0000313" key="6">
    <source>
        <dbReference type="Proteomes" id="UP000516260"/>
    </source>
</evidence>
<feature type="compositionally biased region" description="Polar residues" evidence="3">
    <location>
        <begin position="80"/>
        <end position="90"/>
    </location>
</feature>
<evidence type="ECO:0000256" key="2">
    <source>
        <dbReference type="ARBA" id="ARBA00049360"/>
    </source>
</evidence>
<feature type="compositionally biased region" description="Basic and acidic residues" evidence="3">
    <location>
        <begin position="231"/>
        <end position="254"/>
    </location>
</feature>
<dbReference type="GO" id="GO:0005634">
    <property type="term" value="C:nucleus"/>
    <property type="evidence" value="ECO:0007669"/>
    <property type="project" value="UniProtKB-SubCell"/>
</dbReference>
<dbReference type="GO" id="GO:0005524">
    <property type="term" value="F:ATP binding"/>
    <property type="evidence" value="ECO:0007669"/>
    <property type="project" value="InterPro"/>
</dbReference>
<proteinExistence type="predicted"/>
<dbReference type="PANTHER" id="PTHR46850:SF1">
    <property type="entry name" value="CHROMODOMAIN-HELICASE-DNA-BINDING PROTEIN 9"/>
    <property type="match status" value="1"/>
</dbReference>
<evidence type="ECO:0000256" key="1">
    <source>
        <dbReference type="ARBA" id="ARBA00004123"/>
    </source>
</evidence>
<dbReference type="CDD" id="cd18668">
    <property type="entry name" value="CD1_tandem_CHD5-9_like"/>
    <property type="match status" value="1"/>
</dbReference>
<evidence type="ECO:0000256" key="3">
    <source>
        <dbReference type="SAM" id="MobiDB-lite"/>
    </source>
</evidence>